<dbReference type="GO" id="GO:0033214">
    <property type="term" value="P:siderophore-iron import into cell"/>
    <property type="evidence" value="ECO:0007669"/>
    <property type="project" value="TreeGrafter"/>
</dbReference>
<dbReference type="GO" id="GO:0005886">
    <property type="term" value="C:plasma membrane"/>
    <property type="evidence" value="ECO:0007669"/>
    <property type="project" value="UniProtKB-SubCell"/>
</dbReference>
<dbReference type="EMBL" id="CP098242">
    <property type="protein sequence ID" value="WAW10114.1"/>
    <property type="molecule type" value="Genomic_DNA"/>
</dbReference>
<feature type="transmembrane region" description="Helical" evidence="8">
    <location>
        <begin position="75"/>
        <end position="97"/>
    </location>
</feature>
<gene>
    <name evidence="9" type="ORF">NB640_00105</name>
</gene>
<proteinExistence type="inferred from homology"/>
<feature type="transmembrane region" description="Helical" evidence="8">
    <location>
        <begin position="267"/>
        <end position="287"/>
    </location>
</feature>
<dbReference type="Gene3D" id="1.10.3470.10">
    <property type="entry name" value="ABC transporter involved in vitamin B12 uptake, BtuC"/>
    <property type="match status" value="1"/>
</dbReference>
<keyword evidence="10" id="KW-1185">Reference proteome</keyword>
<dbReference type="PANTHER" id="PTHR30472">
    <property type="entry name" value="FERRIC ENTEROBACTIN TRANSPORT SYSTEM PERMEASE PROTEIN"/>
    <property type="match status" value="1"/>
</dbReference>
<keyword evidence="5 8" id="KW-0812">Transmembrane</keyword>
<evidence type="ECO:0000256" key="4">
    <source>
        <dbReference type="ARBA" id="ARBA00022475"/>
    </source>
</evidence>
<feature type="transmembrane region" description="Helical" evidence="8">
    <location>
        <begin position="181"/>
        <end position="203"/>
    </location>
</feature>
<dbReference type="GO" id="GO:0022857">
    <property type="term" value="F:transmembrane transporter activity"/>
    <property type="evidence" value="ECO:0007669"/>
    <property type="project" value="InterPro"/>
</dbReference>
<keyword evidence="4" id="KW-1003">Cell membrane</keyword>
<evidence type="ECO:0000313" key="10">
    <source>
        <dbReference type="Proteomes" id="UP001156215"/>
    </source>
</evidence>
<evidence type="ECO:0000256" key="5">
    <source>
        <dbReference type="ARBA" id="ARBA00022692"/>
    </source>
</evidence>
<reference evidence="9" key="1">
    <citation type="journal article" date="2022" name="Front. Microbiol.">
        <title>New perspectives on an old grouping: The genomic and phenotypic variability of Oxalobacter formigenes and the implications for calcium oxalate stone prevention.</title>
        <authorList>
            <person name="Chmiel J.A."/>
            <person name="Carr C."/>
            <person name="Stuivenberg G.A."/>
            <person name="Venema R."/>
            <person name="Chanyi R.M."/>
            <person name="Al K.F."/>
            <person name="Giguere D."/>
            <person name="Say H."/>
            <person name="Akouris P.P."/>
            <person name="Dominguez Romero S.A."/>
            <person name="Kwong A."/>
            <person name="Tai V."/>
            <person name="Koval S.F."/>
            <person name="Razvi H."/>
            <person name="Bjazevic J."/>
            <person name="Burton J.P."/>
        </authorList>
    </citation>
    <scope>NUCLEOTIDE SEQUENCE</scope>
    <source>
        <strain evidence="9">WoOx3</strain>
    </source>
</reference>
<comment type="subcellular location">
    <subcellularLocation>
        <location evidence="1">Cell membrane</location>
        <topology evidence="1">Multi-pass membrane protein</topology>
    </subcellularLocation>
</comment>
<sequence length="319" mass="35049">MKITLRPAPVLVSLSFLALFSIIAFMTVNAHGRWDFILPFRSVRLAALVLVGYSVAVSTVLFQTVSNNRILTPSIMGFDSLYLFIQTVFVFLLGAFVGSSFPSLLLFFCQVVVMVAFGCLLYGWMLTRGSHSLHLLLLAGIVFGFLFRGASSLMQRMIDPNDFVVLQDRFFASFNVTDTRLLAVSGGIVLLVSLFGLRYSHFYDVLALGRETATSLGVNYRRTVTVVLVIITILVSVSTALVGPITFLGLIVANLAYHLARTFRHRVILPVAVLLSVIFLVGGQMILEHFFAFNTALSIIIEFIGGLFFIGLLVKGGSQ</sequence>
<evidence type="ECO:0000256" key="1">
    <source>
        <dbReference type="ARBA" id="ARBA00004651"/>
    </source>
</evidence>
<evidence type="ECO:0000256" key="7">
    <source>
        <dbReference type="ARBA" id="ARBA00023136"/>
    </source>
</evidence>
<feature type="transmembrane region" description="Helical" evidence="8">
    <location>
        <begin position="104"/>
        <end position="125"/>
    </location>
</feature>
<dbReference type="RefSeq" id="WP_269309113.1">
    <property type="nucleotide sequence ID" value="NZ_CP098242.1"/>
</dbReference>
<dbReference type="KEGG" id="ovb:NB640_00105"/>
<dbReference type="AlphaFoldDB" id="A0A9E9LWG6"/>
<comment type="similarity">
    <text evidence="2">Belongs to the binding-protein-dependent transport system permease family. FecCD subfamily.</text>
</comment>
<keyword evidence="3" id="KW-0813">Transport</keyword>
<evidence type="ECO:0000256" key="6">
    <source>
        <dbReference type="ARBA" id="ARBA00022989"/>
    </source>
</evidence>
<dbReference type="PANTHER" id="PTHR30472:SF19">
    <property type="entry name" value="PETROBACTIN IMPORT SYSTEM PERMEASE PROTEIN YCLO"/>
    <property type="match status" value="1"/>
</dbReference>
<dbReference type="InterPro" id="IPR037294">
    <property type="entry name" value="ABC_BtuC-like"/>
</dbReference>
<feature type="transmembrane region" description="Helical" evidence="8">
    <location>
        <begin position="293"/>
        <end position="314"/>
    </location>
</feature>
<dbReference type="InterPro" id="IPR000522">
    <property type="entry name" value="ABC_transptr_permease_BtuC"/>
</dbReference>
<feature type="transmembrane region" description="Helical" evidence="8">
    <location>
        <begin position="223"/>
        <end position="255"/>
    </location>
</feature>
<evidence type="ECO:0000256" key="3">
    <source>
        <dbReference type="ARBA" id="ARBA00022448"/>
    </source>
</evidence>
<dbReference type="SUPFAM" id="SSF81345">
    <property type="entry name" value="ABC transporter involved in vitamin B12 uptake, BtuC"/>
    <property type="match status" value="1"/>
</dbReference>
<feature type="transmembrane region" description="Helical" evidence="8">
    <location>
        <begin position="131"/>
        <end position="147"/>
    </location>
</feature>
<dbReference type="Pfam" id="PF01032">
    <property type="entry name" value="FecCD"/>
    <property type="match status" value="1"/>
</dbReference>
<organism evidence="9 10">
    <name type="scientific">Oxalobacter vibrioformis</name>
    <dbReference type="NCBI Taxonomy" id="933080"/>
    <lineage>
        <taxon>Bacteria</taxon>
        <taxon>Pseudomonadati</taxon>
        <taxon>Pseudomonadota</taxon>
        <taxon>Betaproteobacteria</taxon>
        <taxon>Burkholderiales</taxon>
        <taxon>Oxalobacteraceae</taxon>
        <taxon>Oxalobacter</taxon>
    </lineage>
</organism>
<evidence type="ECO:0000313" key="9">
    <source>
        <dbReference type="EMBL" id="WAW10114.1"/>
    </source>
</evidence>
<name>A0A9E9LWG6_9BURK</name>
<keyword evidence="6 8" id="KW-1133">Transmembrane helix</keyword>
<feature type="transmembrane region" description="Helical" evidence="8">
    <location>
        <begin position="12"/>
        <end position="31"/>
    </location>
</feature>
<evidence type="ECO:0000256" key="8">
    <source>
        <dbReference type="SAM" id="Phobius"/>
    </source>
</evidence>
<evidence type="ECO:0000256" key="2">
    <source>
        <dbReference type="ARBA" id="ARBA00007935"/>
    </source>
</evidence>
<protein>
    <submittedName>
        <fullName evidence="9">Iron chelate uptake ABC transporter family permease subunit</fullName>
    </submittedName>
</protein>
<keyword evidence="7 8" id="KW-0472">Membrane</keyword>
<accession>A0A9E9LWG6</accession>
<dbReference type="CDD" id="cd06550">
    <property type="entry name" value="TM_ABC_iron-siderophores_like"/>
    <property type="match status" value="1"/>
</dbReference>
<feature type="transmembrane region" description="Helical" evidence="8">
    <location>
        <begin position="43"/>
        <end position="63"/>
    </location>
</feature>
<dbReference type="Proteomes" id="UP001156215">
    <property type="component" value="Chromosome"/>
</dbReference>